<organism evidence="3 4">
    <name type="scientific">Penicillium cinerascens</name>
    <dbReference type="NCBI Taxonomy" id="70096"/>
    <lineage>
        <taxon>Eukaryota</taxon>
        <taxon>Fungi</taxon>
        <taxon>Dikarya</taxon>
        <taxon>Ascomycota</taxon>
        <taxon>Pezizomycotina</taxon>
        <taxon>Eurotiomycetes</taxon>
        <taxon>Eurotiomycetidae</taxon>
        <taxon>Eurotiales</taxon>
        <taxon>Aspergillaceae</taxon>
        <taxon>Penicillium</taxon>
    </lineage>
</organism>
<keyword evidence="2" id="KW-0472">Membrane</keyword>
<dbReference type="EMBL" id="JAPQKR010000015">
    <property type="protein sequence ID" value="KAJ5195552.1"/>
    <property type="molecule type" value="Genomic_DNA"/>
</dbReference>
<protein>
    <recommendedName>
        <fullName evidence="5">Caleosin</fullName>
    </recommendedName>
</protein>
<keyword evidence="2" id="KW-1133">Transmembrane helix</keyword>
<dbReference type="Proteomes" id="UP001150904">
    <property type="component" value="Unassembled WGS sequence"/>
</dbReference>
<dbReference type="PANTHER" id="PTHR31495:SF0">
    <property type="entry name" value="BINDING PROTEIN CALEOSIN, PUTATIVE (AFU_ORTHOLOGUE AFUA_5G13750)-RELATED"/>
    <property type="match status" value="1"/>
</dbReference>
<reference evidence="3" key="1">
    <citation type="submission" date="2022-12" db="EMBL/GenBank/DDBJ databases">
        <authorList>
            <person name="Petersen C."/>
        </authorList>
    </citation>
    <scope>NUCLEOTIDE SEQUENCE</scope>
    <source>
        <strain evidence="3">IBT 15544</strain>
    </source>
</reference>
<dbReference type="GeneID" id="83183353"/>
<evidence type="ECO:0000256" key="1">
    <source>
        <dbReference type="ARBA" id="ARBA00006765"/>
    </source>
</evidence>
<dbReference type="GO" id="GO:0004497">
    <property type="term" value="F:monooxygenase activity"/>
    <property type="evidence" value="ECO:0007669"/>
    <property type="project" value="TreeGrafter"/>
</dbReference>
<dbReference type="AlphaFoldDB" id="A0A9W9JGI5"/>
<name>A0A9W9JGI5_9EURO</name>
<evidence type="ECO:0000313" key="3">
    <source>
        <dbReference type="EMBL" id="KAJ5195552.1"/>
    </source>
</evidence>
<dbReference type="Pfam" id="PF05042">
    <property type="entry name" value="Caleosin"/>
    <property type="match status" value="1"/>
</dbReference>
<evidence type="ECO:0000256" key="2">
    <source>
        <dbReference type="SAM" id="Phobius"/>
    </source>
</evidence>
<feature type="transmembrane region" description="Helical" evidence="2">
    <location>
        <begin position="64"/>
        <end position="82"/>
    </location>
</feature>
<proteinExistence type="inferred from homology"/>
<reference evidence="3" key="2">
    <citation type="journal article" date="2023" name="IMA Fungus">
        <title>Comparative genomic study of the Penicillium genus elucidates a diverse pangenome and 15 lateral gene transfer events.</title>
        <authorList>
            <person name="Petersen C."/>
            <person name="Sorensen T."/>
            <person name="Nielsen M.R."/>
            <person name="Sondergaard T.E."/>
            <person name="Sorensen J.L."/>
            <person name="Fitzpatrick D.A."/>
            <person name="Frisvad J.C."/>
            <person name="Nielsen K.L."/>
        </authorList>
    </citation>
    <scope>NUCLEOTIDE SEQUENCE</scope>
    <source>
        <strain evidence="3">IBT 15544</strain>
    </source>
</reference>
<accession>A0A9W9JGI5</accession>
<dbReference type="RefSeq" id="XP_058306040.1">
    <property type="nucleotide sequence ID" value="XM_058456052.1"/>
</dbReference>
<evidence type="ECO:0008006" key="5">
    <source>
        <dbReference type="Google" id="ProtNLM"/>
    </source>
</evidence>
<evidence type="ECO:0000313" key="4">
    <source>
        <dbReference type="Proteomes" id="UP001150904"/>
    </source>
</evidence>
<dbReference type="GO" id="GO:0005509">
    <property type="term" value="F:calcium ion binding"/>
    <property type="evidence" value="ECO:0007669"/>
    <property type="project" value="TreeGrafter"/>
</dbReference>
<dbReference type="InterPro" id="IPR007736">
    <property type="entry name" value="Caleosin-related"/>
</dbReference>
<dbReference type="PANTHER" id="PTHR31495">
    <property type="entry name" value="PEROXYGENASE 3-RELATED"/>
    <property type="match status" value="1"/>
</dbReference>
<keyword evidence="2" id="KW-0812">Transmembrane</keyword>
<keyword evidence="4" id="KW-1185">Reference proteome</keyword>
<sequence>MAGIYQPGVARANIAVSKARPNGTPDHAEKFKDYSVLQQHILFWDRDGDGVIWPYNTYRGFRRLGFNILFCIFAVMVIHGGFSYPTRLEVFLGSIHKAKHASDSSVYDHEGRFVPQNFENLFSKFGNPDEGTLSFYQLRNLMHGNRCAADPFGSFAAFFEWGTTWLLLQKDGNVHKEDVRRFHLLANRNGANKRGRLEPGVRSRWRWVLGFKEAKNAAQANVDIQDLSSTGQAPNRHFSLELYLPIYL</sequence>
<dbReference type="OrthoDB" id="640742at2759"/>
<comment type="similarity">
    <text evidence="1">Belongs to the caleosin family.</text>
</comment>
<comment type="caution">
    <text evidence="3">The sequence shown here is derived from an EMBL/GenBank/DDBJ whole genome shotgun (WGS) entry which is preliminary data.</text>
</comment>
<gene>
    <name evidence="3" type="ORF">N7498_008990</name>
</gene>